<evidence type="ECO:0000313" key="2">
    <source>
        <dbReference type="EMBL" id="KAK8788474.1"/>
    </source>
</evidence>
<keyword evidence="3" id="KW-1185">Reference proteome</keyword>
<dbReference type="InterPro" id="IPR003961">
    <property type="entry name" value="FN3_dom"/>
</dbReference>
<dbReference type="Gene3D" id="2.60.40.10">
    <property type="entry name" value="Immunoglobulins"/>
    <property type="match status" value="1"/>
</dbReference>
<dbReference type="InterPro" id="IPR036116">
    <property type="entry name" value="FN3_sf"/>
</dbReference>
<organism evidence="2 3">
    <name type="scientific">Amblyomma americanum</name>
    <name type="common">Lone star tick</name>
    <dbReference type="NCBI Taxonomy" id="6943"/>
    <lineage>
        <taxon>Eukaryota</taxon>
        <taxon>Metazoa</taxon>
        <taxon>Ecdysozoa</taxon>
        <taxon>Arthropoda</taxon>
        <taxon>Chelicerata</taxon>
        <taxon>Arachnida</taxon>
        <taxon>Acari</taxon>
        <taxon>Parasitiformes</taxon>
        <taxon>Ixodida</taxon>
        <taxon>Ixodoidea</taxon>
        <taxon>Ixodidae</taxon>
        <taxon>Amblyomminae</taxon>
        <taxon>Amblyomma</taxon>
    </lineage>
</organism>
<dbReference type="Pfam" id="PF00041">
    <property type="entry name" value="fn3"/>
    <property type="match status" value="1"/>
</dbReference>
<dbReference type="PROSITE" id="PS50853">
    <property type="entry name" value="FN3"/>
    <property type="match status" value="1"/>
</dbReference>
<sequence>MAFTFFFHANHLSANSQIEPSARNMAPHDVKVTFPDHACDHQFREGSFKATVSWESPRMNRPIRAYVVHVLTPTGVDITIHVDVTMTRQELNFLQCWSAYVIRVEALYESGDSAFSDALFFTTGKQNSKVLPQDLRADNIGYSCINGASTGSVKLSWKPAEVDSFNITGYTVIVTPQEFQSKIFTLDKDAKSFQYNDASCEGTTFFSVHARALVTFGLFGATPSEIALPDAYAVFSPKSKGERIGENEPFTL</sequence>
<gene>
    <name evidence="2" type="ORF">V5799_021756</name>
</gene>
<proteinExistence type="predicted"/>
<dbReference type="SUPFAM" id="SSF49265">
    <property type="entry name" value="Fibronectin type III"/>
    <property type="match status" value="1"/>
</dbReference>
<comment type="caution">
    <text evidence="2">The sequence shown here is derived from an EMBL/GenBank/DDBJ whole genome shotgun (WGS) entry which is preliminary data.</text>
</comment>
<name>A0AAQ4FMH1_AMBAM</name>
<dbReference type="Proteomes" id="UP001321473">
    <property type="component" value="Unassembled WGS sequence"/>
</dbReference>
<dbReference type="CDD" id="cd00063">
    <property type="entry name" value="FN3"/>
    <property type="match status" value="2"/>
</dbReference>
<dbReference type="EMBL" id="JARKHS020000762">
    <property type="protein sequence ID" value="KAK8788474.1"/>
    <property type="molecule type" value="Genomic_DNA"/>
</dbReference>
<accession>A0AAQ4FMH1</accession>
<dbReference type="AlphaFoldDB" id="A0AAQ4FMH1"/>
<reference evidence="2 3" key="1">
    <citation type="journal article" date="2023" name="Arcadia Sci">
        <title>De novo assembly of a long-read Amblyomma americanum tick genome.</title>
        <authorList>
            <person name="Chou S."/>
            <person name="Poskanzer K.E."/>
            <person name="Rollins M."/>
            <person name="Thuy-Boun P.S."/>
        </authorList>
    </citation>
    <scope>NUCLEOTIDE SEQUENCE [LARGE SCALE GENOMIC DNA]</scope>
    <source>
        <strain evidence="2">F_SG_1</strain>
        <tissue evidence="2">Salivary glands</tissue>
    </source>
</reference>
<evidence type="ECO:0000313" key="3">
    <source>
        <dbReference type="Proteomes" id="UP001321473"/>
    </source>
</evidence>
<evidence type="ECO:0000259" key="1">
    <source>
        <dbReference type="PROSITE" id="PS50853"/>
    </source>
</evidence>
<dbReference type="InterPro" id="IPR013783">
    <property type="entry name" value="Ig-like_fold"/>
</dbReference>
<feature type="domain" description="Fibronectin type-III" evidence="1">
    <location>
        <begin position="26"/>
        <end position="126"/>
    </location>
</feature>
<protein>
    <recommendedName>
        <fullName evidence="1">Fibronectin type-III domain-containing protein</fullName>
    </recommendedName>
</protein>